<evidence type="ECO:0000259" key="4">
    <source>
        <dbReference type="PROSITE" id="PS51930"/>
    </source>
</evidence>
<reference evidence="6" key="1">
    <citation type="submission" date="2010-10" db="EMBL/GenBank/DDBJ databases">
        <title>The complete genome of Halanaerobium praevalens DSM 2228.</title>
        <authorList>
            <consortium name="US DOE Joint Genome Institute (JGI-PGF)"/>
            <person name="Lucas S."/>
            <person name="Copeland A."/>
            <person name="Lapidus A."/>
            <person name="Glavina del Rio T."/>
            <person name="Dalin E."/>
            <person name="Tice H."/>
            <person name="Bruce D."/>
            <person name="Goodwin L."/>
            <person name="Pitluck S."/>
            <person name="Kyrpides N."/>
            <person name="Mavromatis K."/>
            <person name="Ivanova N."/>
            <person name="Ovchinnikova G."/>
            <person name="Chertkov O."/>
            <person name="Detter J.C."/>
            <person name="Han C."/>
            <person name="Larimer F."/>
            <person name="Land M."/>
            <person name="Hauser L."/>
            <person name="Markowitz V."/>
            <person name="Cheng J.-F."/>
            <person name="Hugenholtz P."/>
            <person name="Woyke T."/>
            <person name="Wu D."/>
            <person name="Tindall B."/>
            <person name="Pomrenke H.G."/>
            <person name="Brambilla E."/>
            <person name="Klenk H.-P."/>
            <person name="Eisen J.A."/>
        </authorList>
    </citation>
    <scope>NUCLEOTIDE SEQUENCE [LARGE SCALE GENOMIC DNA]</scope>
    <source>
        <strain evidence="6">ATCC 33744 / DSM 2228 / GSL</strain>
    </source>
</reference>
<feature type="domain" description="BMC" evidence="4">
    <location>
        <begin position="5"/>
        <end position="89"/>
    </location>
</feature>
<dbReference type="PANTHER" id="PTHR33941:SF11">
    <property type="entry name" value="BACTERIAL MICROCOMPARTMENT SHELL PROTEIN PDUJ"/>
    <property type="match status" value="1"/>
</dbReference>
<dbReference type="GO" id="GO:0031469">
    <property type="term" value="C:bacterial microcompartment"/>
    <property type="evidence" value="ECO:0007669"/>
    <property type="project" value="UniProtKB-SubCell"/>
</dbReference>
<dbReference type="CDD" id="cd07054">
    <property type="entry name" value="BMC_PduT_repeat2"/>
    <property type="match status" value="1"/>
</dbReference>
<dbReference type="OrthoDB" id="9791973at2"/>
<dbReference type="Gene3D" id="3.30.70.1710">
    <property type="match status" value="2"/>
</dbReference>
<dbReference type="Proteomes" id="UP000006866">
    <property type="component" value="Chromosome"/>
</dbReference>
<evidence type="ECO:0000256" key="1">
    <source>
        <dbReference type="ARBA" id="ARBA00024322"/>
    </source>
</evidence>
<dbReference type="InterPro" id="IPR011238">
    <property type="entry name" value="Micro_shell_prot_PduT"/>
</dbReference>
<dbReference type="Pfam" id="PF00936">
    <property type="entry name" value="BMC"/>
    <property type="match status" value="2"/>
</dbReference>
<comment type="subcellular location">
    <subcellularLocation>
        <location evidence="1">Bacterial microcompartment</location>
    </subcellularLocation>
</comment>
<name>E3DN22_HALPG</name>
<dbReference type="RefSeq" id="WP_014552461.1">
    <property type="nucleotide sequence ID" value="NC_017455.1"/>
</dbReference>
<evidence type="ECO:0000313" key="5">
    <source>
        <dbReference type="EMBL" id="ADO76428.1"/>
    </source>
</evidence>
<gene>
    <name evidence="5" type="ordered locus">Hprae_0271</name>
</gene>
<dbReference type="InterPro" id="IPR000249">
    <property type="entry name" value="BMC_dom"/>
</dbReference>
<keyword evidence="2" id="KW-1283">Bacterial microcompartment</keyword>
<organism evidence="5 6">
    <name type="scientific">Halanaerobium praevalens (strain ATCC 33744 / DSM 2228 / GSL)</name>
    <dbReference type="NCBI Taxonomy" id="572479"/>
    <lineage>
        <taxon>Bacteria</taxon>
        <taxon>Bacillati</taxon>
        <taxon>Bacillota</taxon>
        <taxon>Clostridia</taxon>
        <taxon>Halanaerobiales</taxon>
        <taxon>Halanaerobiaceae</taxon>
        <taxon>Halanaerobium</taxon>
    </lineage>
</organism>
<accession>E3DN22</accession>
<proteinExistence type="inferred from homology"/>
<comment type="similarity">
    <text evidence="3">Belongs to the bacterial microcompartments protein family.</text>
</comment>
<dbReference type="AlphaFoldDB" id="E3DN22"/>
<evidence type="ECO:0000256" key="2">
    <source>
        <dbReference type="ARBA" id="ARBA00024446"/>
    </source>
</evidence>
<dbReference type="InterPro" id="IPR050575">
    <property type="entry name" value="BMC_shell"/>
</dbReference>
<evidence type="ECO:0000256" key="3">
    <source>
        <dbReference type="PROSITE-ProRule" id="PRU01278"/>
    </source>
</evidence>
<dbReference type="PROSITE" id="PS51930">
    <property type="entry name" value="BMC_2"/>
    <property type="match status" value="2"/>
</dbReference>
<dbReference type="PANTHER" id="PTHR33941">
    <property type="entry name" value="PROPANEDIOL UTILIZATION PROTEIN PDUA"/>
    <property type="match status" value="1"/>
</dbReference>
<sequence>MNNNSLALIEFSKIAVGIETADQILKTAAVEIVHSKFICPGKYSVLFAGSVSAVETALNSGLEIAKNKKALVNHFLLANINQQVKELLLKKRKKKDITDSLGILEYINISSTIQAADIAVKAAEVELLELKLAMAIGGKGFVIFSGENEACKQAIKAVESALGNKHLISKALISSPEPKLIAKILT</sequence>
<dbReference type="eggNOG" id="COG4577">
    <property type="taxonomic scope" value="Bacteria"/>
</dbReference>
<dbReference type="HOGENOM" id="CLU_115793_0_0_9"/>
<dbReference type="PATRIC" id="fig|572479.3.peg.274"/>
<dbReference type="STRING" id="572479.Hprae_0271"/>
<keyword evidence="6" id="KW-1185">Reference proteome</keyword>
<dbReference type="EMBL" id="CP002175">
    <property type="protein sequence ID" value="ADO76428.1"/>
    <property type="molecule type" value="Genomic_DNA"/>
</dbReference>
<dbReference type="InterPro" id="IPR037233">
    <property type="entry name" value="CcmK-like_sf"/>
</dbReference>
<reference evidence="5 6" key="2">
    <citation type="journal article" date="2011" name="Stand. Genomic Sci.">
        <title>Complete genome sequence of the extremely halophilic Halanaerobium praevalens type strain (GSL).</title>
        <authorList>
            <person name="Ivanova N."/>
            <person name="Sikorski J."/>
            <person name="Chertkov O."/>
            <person name="Nolan M."/>
            <person name="Lucas S."/>
            <person name="Hammon N."/>
            <person name="Deshpande S."/>
            <person name="Cheng J.F."/>
            <person name="Tapia R."/>
            <person name="Han C."/>
            <person name="Goodwin L."/>
            <person name="Pitluck S."/>
            <person name="Huntemann M."/>
            <person name="Liolios K."/>
            <person name="Pagani I."/>
            <person name="Mavromatis K."/>
            <person name="Ovchinikova G."/>
            <person name="Pati A."/>
            <person name="Chen A."/>
            <person name="Palaniappan K."/>
            <person name="Land M."/>
            <person name="Hauser L."/>
            <person name="Brambilla E.M."/>
            <person name="Kannan K.P."/>
            <person name="Rohde M."/>
            <person name="Tindall B.J."/>
            <person name="Goker M."/>
            <person name="Detter J.C."/>
            <person name="Woyke T."/>
            <person name="Bristow J."/>
            <person name="Eisen J.A."/>
            <person name="Markowitz V."/>
            <person name="Hugenholtz P."/>
            <person name="Kyrpides N.C."/>
            <person name="Klenk H.P."/>
            <person name="Lapidus A."/>
        </authorList>
    </citation>
    <scope>NUCLEOTIDE SEQUENCE [LARGE SCALE GENOMIC DNA]</scope>
    <source>
        <strain evidence="6">ATCC 33744 / DSM 2228 / GSL</strain>
    </source>
</reference>
<feature type="domain" description="BMC" evidence="4">
    <location>
        <begin position="100"/>
        <end position="185"/>
    </location>
</feature>
<dbReference type="SMART" id="SM00877">
    <property type="entry name" value="BMC"/>
    <property type="match status" value="2"/>
</dbReference>
<dbReference type="PIRSF" id="PIRSF034834">
    <property type="entry name" value="PduT"/>
    <property type="match status" value="1"/>
</dbReference>
<dbReference type="InterPro" id="IPR044872">
    <property type="entry name" value="CcmK/CsoS1_BMC"/>
</dbReference>
<dbReference type="KEGG" id="hpk:Hprae_0271"/>
<protein>
    <submittedName>
        <fullName evidence="5">Microcompartments protein</fullName>
    </submittedName>
</protein>
<dbReference type="SUPFAM" id="SSF143414">
    <property type="entry name" value="CcmK-like"/>
    <property type="match status" value="2"/>
</dbReference>
<evidence type="ECO:0000313" key="6">
    <source>
        <dbReference type="Proteomes" id="UP000006866"/>
    </source>
</evidence>